<evidence type="ECO:0000256" key="3">
    <source>
        <dbReference type="ARBA" id="ARBA00011886"/>
    </source>
</evidence>
<evidence type="ECO:0000256" key="11">
    <source>
        <dbReference type="SAM" id="SignalP"/>
    </source>
</evidence>
<dbReference type="InterPro" id="IPR000845">
    <property type="entry name" value="Nucleoside_phosphorylase_d"/>
</dbReference>
<dbReference type="AlphaFoldDB" id="A0A0N8JXW2"/>
<evidence type="ECO:0000256" key="2">
    <source>
        <dbReference type="ARBA" id="ARBA00006751"/>
    </source>
</evidence>
<keyword evidence="11" id="KW-0732">Signal</keyword>
<dbReference type="Gene3D" id="3.40.50.1580">
    <property type="entry name" value="Nucleoside phosphorylase domain"/>
    <property type="match status" value="1"/>
</dbReference>
<evidence type="ECO:0000259" key="12">
    <source>
        <dbReference type="Pfam" id="PF01048"/>
    </source>
</evidence>
<comment type="catalytic activity">
    <reaction evidence="6">
        <text>inosine + phosphate = alpha-D-ribose 1-phosphate + hypoxanthine</text>
        <dbReference type="Rhea" id="RHEA:27646"/>
        <dbReference type="ChEBI" id="CHEBI:17368"/>
        <dbReference type="ChEBI" id="CHEBI:17596"/>
        <dbReference type="ChEBI" id="CHEBI:43474"/>
        <dbReference type="ChEBI" id="CHEBI:57720"/>
        <dbReference type="EC" id="2.4.2.1"/>
    </reaction>
</comment>
<dbReference type="InterPro" id="IPR035994">
    <property type="entry name" value="Nucleoside_phosphorylase_sf"/>
</dbReference>
<comment type="caution">
    <text evidence="13">The sequence shown here is derived from an EMBL/GenBank/DDBJ whole genome shotgun (WGS) entry which is preliminary data.</text>
</comment>
<dbReference type="GO" id="GO:0005737">
    <property type="term" value="C:cytoplasm"/>
    <property type="evidence" value="ECO:0007669"/>
    <property type="project" value="TreeGrafter"/>
</dbReference>
<comment type="catalytic activity">
    <reaction evidence="7">
        <text>2'-deoxyguanosine + phosphate = 2-deoxy-alpha-D-ribose 1-phosphate + guanine</text>
        <dbReference type="Rhea" id="RHEA:27738"/>
        <dbReference type="ChEBI" id="CHEBI:16235"/>
        <dbReference type="ChEBI" id="CHEBI:17172"/>
        <dbReference type="ChEBI" id="CHEBI:43474"/>
        <dbReference type="ChEBI" id="CHEBI:57259"/>
        <dbReference type="EC" id="2.4.2.1"/>
    </reaction>
</comment>
<dbReference type="UniPathway" id="UPA00606"/>
<comment type="similarity">
    <text evidence="2">Belongs to the PNP/MTAP phosphorylase family.</text>
</comment>
<dbReference type="InterPro" id="IPR011268">
    <property type="entry name" value="Purine_phosphorylase"/>
</dbReference>
<dbReference type="PANTHER" id="PTHR11904:SF9">
    <property type="entry name" value="PURINE NUCLEOSIDE PHOSPHORYLASE-RELATED"/>
    <property type="match status" value="1"/>
</dbReference>
<dbReference type="SUPFAM" id="SSF53167">
    <property type="entry name" value="Purine and uridine phosphorylases"/>
    <property type="match status" value="1"/>
</dbReference>
<dbReference type="EC" id="2.4.2.1" evidence="3"/>
<keyword evidence="4" id="KW-0328">Glycosyltransferase</keyword>
<protein>
    <recommendedName>
        <fullName evidence="3">purine-nucleoside phosphorylase</fullName>
        <ecNumber evidence="3">2.4.2.1</ecNumber>
    </recommendedName>
    <alternativeName>
        <fullName evidence="10">Inosine-guanosine phosphorylase</fullName>
    </alternativeName>
</protein>
<sequence>VTYPIRIFFLLGVKTLFVTSAAGGLNPKFSVSDIMVIQDHINLRGFASQQPLHGPNDHPRQLRSCAVPSYSSRGSTYMVAGPSFKMVANSRLLQLQTDNVRMSTLPELLITWHCGTCVLGLSLIINMVVADNAEDTARVGCCVSTAGGPTEDHQQTVGQAVGGAVVQWVGPQSCSPEFMIMASELNCAPLRVRTLGLTRFSARGVGVELGVPERAASSVSERLRLPQDRARQAATRRRCL</sequence>
<dbReference type="EMBL" id="JARO02006737">
    <property type="protein sequence ID" value="KPP64849.1"/>
    <property type="molecule type" value="Genomic_DNA"/>
</dbReference>
<comment type="pathway">
    <text evidence="1">Purine metabolism; purine nucleoside salvage.</text>
</comment>
<feature type="signal peptide" evidence="11">
    <location>
        <begin position="1"/>
        <end position="23"/>
    </location>
</feature>
<evidence type="ECO:0000256" key="6">
    <source>
        <dbReference type="ARBA" id="ARBA00023918"/>
    </source>
</evidence>
<evidence type="ECO:0000256" key="8">
    <source>
        <dbReference type="ARBA" id="ARBA00023950"/>
    </source>
</evidence>
<dbReference type="STRING" id="113540.ENSSFOP00015016573"/>
<organism evidence="13 14">
    <name type="scientific">Scleropages formosus</name>
    <name type="common">Asian bonytongue</name>
    <name type="synonym">Osteoglossum formosum</name>
    <dbReference type="NCBI Taxonomy" id="113540"/>
    <lineage>
        <taxon>Eukaryota</taxon>
        <taxon>Metazoa</taxon>
        <taxon>Chordata</taxon>
        <taxon>Craniata</taxon>
        <taxon>Vertebrata</taxon>
        <taxon>Euteleostomi</taxon>
        <taxon>Actinopterygii</taxon>
        <taxon>Neopterygii</taxon>
        <taxon>Teleostei</taxon>
        <taxon>Osteoglossocephala</taxon>
        <taxon>Osteoglossomorpha</taxon>
        <taxon>Osteoglossiformes</taxon>
        <taxon>Osteoglossidae</taxon>
        <taxon>Scleropages</taxon>
    </lineage>
</organism>
<gene>
    <name evidence="13" type="ORF">Z043_116773</name>
</gene>
<name>A0A0N8JXW2_SCLFO</name>
<comment type="catalytic activity">
    <reaction evidence="8">
        <text>2'-deoxyinosine + phosphate = 2-deoxy-alpha-D-ribose 1-phosphate + hypoxanthine</text>
        <dbReference type="Rhea" id="RHEA:27750"/>
        <dbReference type="ChEBI" id="CHEBI:17368"/>
        <dbReference type="ChEBI" id="CHEBI:28997"/>
        <dbReference type="ChEBI" id="CHEBI:43474"/>
        <dbReference type="ChEBI" id="CHEBI:57259"/>
        <dbReference type="EC" id="2.4.2.1"/>
    </reaction>
</comment>
<accession>A0A0N8JXW2</accession>
<evidence type="ECO:0000313" key="14">
    <source>
        <dbReference type="Proteomes" id="UP000034805"/>
    </source>
</evidence>
<proteinExistence type="inferred from homology"/>
<evidence type="ECO:0000313" key="13">
    <source>
        <dbReference type="EMBL" id="KPP64849.1"/>
    </source>
</evidence>
<evidence type="ECO:0000256" key="7">
    <source>
        <dbReference type="ARBA" id="ARBA00023929"/>
    </source>
</evidence>
<evidence type="ECO:0000256" key="4">
    <source>
        <dbReference type="ARBA" id="ARBA00022676"/>
    </source>
</evidence>
<feature type="non-terminal residue" evidence="13">
    <location>
        <position position="1"/>
    </location>
</feature>
<dbReference type="Proteomes" id="UP000034805">
    <property type="component" value="Unassembled WGS sequence"/>
</dbReference>
<evidence type="ECO:0000256" key="1">
    <source>
        <dbReference type="ARBA" id="ARBA00005058"/>
    </source>
</evidence>
<keyword evidence="5" id="KW-0808">Transferase</keyword>
<dbReference type="GO" id="GO:0004731">
    <property type="term" value="F:purine-nucleoside phosphorylase activity"/>
    <property type="evidence" value="ECO:0007669"/>
    <property type="project" value="UniProtKB-EC"/>
</dbReference>
<dbReference type="Pfam" id="PF01048">
    <property type="entry name" value="PNP_UDP_1"/>
    <property type="match status" value="1"/>
</dbReference>
<reference evidence="13 14" key="1">
    <citation type="submission" date="2015-08" db="EMBL/GenBank/DDBJ databases">
        <title>The genome of the Asian arowana (Scleropages formosus).</title>
        <authorList>
            <person name="Tan M.H."/>
            <person name="Gan H.M."/>
            <person name="Croft L.J."/>
            <person name="Austin C.M."/>
        </authorList>
    </citation>
    <scope>NUCLEOTIDE SEQUENCE [LARGE SCALE GENOMIC DNA]</scope>
    <source>
        <strain evidence="13">Aro1</strain>
    </source>
</reference>
<comment type="catalytic activity">
    <reaction evidence="9">
        <text>guanosine + phosphate = alpha-D-ribose 1-phosphate + guanine</text>
        <dbReference type="Rhea" id="RHEA:13233"/>
        <dbReference type="ChEBI" id="CHEBI:16235"/>
        <dbReference type="ChEBI" id="CHEBI:16750"/>
        <dbReference type="ChEBI" id="CHEBI:43474"/>
        <dbReference type="ChEBI" id="CHEBI:57720"/>
        <dbReference type="EC" id="2.4.2.1"/>
    </reaction>
</comment>
<evidence type="ECO:0000256" key="9">
    <source>
        <dbReference type="ARBA" id="ARBA00023970"/>
    </source>
</evidence>
<evidence type="ECO:0000256" key="10">
    <source>
        <dbReference type="ARBA" id="ARBA00031036"/>
    </source>
</evidence>
<evidence type="ECO:0000256" key="5">
    <source>
        <dbReference type="ARBA" id="ARBA00022679"/>
    </source>
</evidence>
<feature type="chain" id="PRO_5006027364" description="purine-nucleoside phosphorylase" evidence="11">
    <location>
        <begin position="24"/>
        <end position="240"/>
    </location>
</feature>
<dbReference type="PANTHER" id="PTHR11904">
    <property type="entry name" value="METHYLTHIOADENOSINE/PURINE NUCLEOSIDE PHOSPHORYLASE"/>
    <property type="match status" value="1"/>
</dbReference>
<dbReference type="GO" id="GO:0009116">
    <property type="term" value="P:nucleoside metabolic process"/>
    <property type="evidence" value="ECO:0007669"/>
    <property type="project" value="InterPro"/>
</dbReference>
<feature type="domain" description="Nucleoside phosphorylase" evidence="12">
    <location>
        <begin position="3"/>
        <end position="134"/>
    </location>
</feature>